<dbReference type="Pfam" id="PF02311">
    <property type="entry name" value="AraC_binding"/>
    <property type="match status" value="1"/>
</dbReference>
<keyword evidence="1" id="KW-0805">Transcription regulation</keyword>
<proteinExistence type="predicted"/>
<dbReference type="InterPro" id="IPR018060">
    <property type="entry name" value="HTH_AraC"/>
</dbReference>
<dbReference type="EMBL" id="PVNS01000006">
    <property type="protein sequence ID" value="PRO65704.1"/>
    <property type="molecule type" value="Genomic_DNA"/>
</dbReference>
<dbReference type="InterPro" id="IPR014710">
    <property type="entry name" value="RmlC-like_jellyroll"/>
</dbReference>
<gene>
    <name evidence="5" type="ORF">C6I21_07325</name>
</gene>
<evidence type="ECO:0000256" key="1">
    <source>
        <dbReference type="ARBA" id="ARBA00023015"/>
    </source>
</evidence>
<dbReference type="OrthoDB" id="1681793at2"/>
<keyword evidence="6" id="KW-1185">Reference proteome</keyword>
<reference evidence="5 6" key="1">
    <citation type="submission" date="2018-03" db="EMBL/GenBank/DDBJ databases">
        <title>Bacillus urumqiensis sp. nov., a moderately haloalkaliphilic bacterium isolated from a salt lake.</title>
        <authorList>
            <person name="Zhao B."/>
            <person name="Liao Z."/>
        </authorList>
    </citation>
    <scope>NUCLEOTIDE SEQUENCE [LARGE SCALE GENOMIC DNA]</scope>
    <source>
        <strain evidence="5 6">BZ-SZ-XJ18</strain>
    </source>
</reference>
<evidence type="ECO:0000313" key="5">
    <source>
        <dbReference type="EMBL" id="PRO65704.1"/>
    </source>
</evidence>
<comment type="caution">
    <text evidence="5">The sequence shown here is derived from an EMBL/GenBank/DDBJ whole genome shotgun (WGS) entry which is preliminary data.</text>
</comment>
<sequence length="237" mass="26549">MIRTSIARHERGWSMTEHTHKEGEISVVLSGEPYAAVNGELVRAVPGTVLQFAPGTPHAFQADGRVRFAVLHTEQRIQETSVTYLRPGDAAVYEQLFRRWLMDAEGAEALQHAWMELLCTFASAHASSSHAYPVTVAAEALAEGSGTIGEAAAEAGWSISSFRRRFIEQYGMAPKQYQQLHRLNKAKQLLREGEPEVERIGQELGFQTVHAFSRWFKQQTGMAPTRWYQAQHDARNG</sequence>
<dbReference type="AlphaFoldDB" id="A0A2P6MHE7"/>
<dbReference type="GO" id="GO:0003700">
    <property type="term" value="F:DNA-binding transcription factor activity"/>
    <property type="evidence" value="ECO:0007669"/>
    <property type="project" value="InterPro"/>
</dbReference>
<dbReference type="Pfam" id="PF12833">
    <property type="entry name" value="HTH_18"/>
    <property type="match status" value="1"/>
</dbReference>
<dbReference type="InterPro" id="IPR009057">
    <property type="entry name" value="Homeodomain-like_sf"/>
</dbReference>
<dbReference type="Gene3D" id="1.10.10.60">
    <property type="entry name" value="Homeodomain-like"/>
    <property type="match status" value="2"/>
</dbReference>
<evidence type="ECO:0000256" key="3">
    <source>
        <dbReference type="ARBA" id="ARBA00023163"/>
    </source>
</evidence>
<keyword evidence="3" id="KW-0804">Transcription</keyword>
<dbReference type="RefSeq" id="WP_105958801.1">
    <property type="nucleotide sequence ID" value="NZ_PVNS01000006.1"/>
</dbReference>
<evidence type="ECO:0000256" key="2">
    <source>
        <dbReference type="ARBA" id="ARBA00023125"/>
    </source>
</evidence>
<dbReference type="PROSITE" id="PS00041">
    <property type="entry name" value="HTH_ARAC_FAMILY_1"/>
    <property type="match status" value="1"/>
</dbReference>
<dbReference type="InterPro" id="IPR050204">
    <property type="entry name" value="AraC_XylS_family_regulators"/>
</dbReference>
<dbReference type="GO" id="GO:0043565">
    <property type="term" value="F:sequence-specific DNA binding"/>
    <property type="evidence" value="ECO:0007669"/>
    <property type="project" value="InterPro"/>
</dbReference>
<dbReference type="InterPro" id="IPR018062">
    <property type="entry name" value="HTH_AraC-typ_CS"/>
</dbReference>
<protein>
    <recommendedName>
        <fullName evidence="4">HTH araC/xylS-type domain-containing protein</fullName>
    </recommendedName>
</protein>
<dbReference type="SMART" id="SM00342">
    <property type="entry name" value="HTH_ARAC"/>
    <property type="match status" value="1"/>
</dbReference>
<dbReference type="InterPro" id="IPR003313">
    <property type="entry name" value="AraC-bd"/>
</dbReference>
<dbReference type="SUPFAM" id="SSF46689">
    <property type="entry name" value="Homeodomain-like"/>
    <property type="match status" value="2"/>
</dbReference>
<dbReference type="Proteomes" id="UP000243650">
    <property type="component" value="Unassembled WGS sequence"/>
</dbReference>
<dbReference type="PANTHER" id="PTHR46796">
    <property type="entry name" value="HTH-TYPE TRANSCRIPTIONAL ACTIVATOR RHAS-RELATED"/>
    <property type="match status" value="1"/>
</dbReference>
<name>A0A2P6MHE7_ALKUR</name>
<feature type="domain" description="HTH araC/xylS-type" evidence="4">
    <location>
        <begin position="131"/>
        <end position="230"/>
    </location>
</feature>
<evidence type="ECO:0000259" key="4">
    <source>
        <dbReference type="PROSITE" id="PS01124"/>
    </source>
</evidence>
<organism evidence="5 6">
    <name type="scientific">Alkalicoccus urumqiensis</name>
    <name type="common">Bacillus urumqiensis</name>
    <dbReference type="NCBI Taxonomy" id="1548213"/>
    <lineage>
        <taxon>Bacteria</taxon>
        <taxon>Bacillati</taxon>
        <taxon>Bacillota</taxon>
        <taxon>Bacilli</taxon>
        <taxon>Bacillales</taxon>
        <taxon>Bacillaceae</taxon>
        <taxon>Alkalicoccus</taxon>
    </lineage>
</organism>
<accession>A0A2P6MHE7</accession>
<evidence type="ECO:0000313" key="6">
    <source>
        <dbReference type="Proteomes" id="UP000243650"/>
    </source>
</evidence>
<keyword evidence="2" id="KW-0238">DNA-binding</keyword>
<dbReference type="SUPFAM" id="SSF51182">
    <property type="entry name" value="RmlC-like cupins"/>
    <property type="match status" value="1"/>
</dbReference>
<dbReference type="PROSITE" id="PS01124">
    <property type="entry name" value="HTH_ARAC_FAMILY_2"/>
    <property type="match status" value="1"/>
</dbReference>
<dbReference type="Gene3D" id="2.60.120.10">
    <property type="entry name" value="Jelly Rolls"/>
    <property type="match status" value="1"/>
</dbReference>
<dbReference type="InterPro" id="IPR011051">
    <property type="entry name" value="RmlC_Cupin_sf"/>
</dbReference>